<gene>
    <name evidence="1" type="primary">ORF63975</name>
</gene>
<dbReference type="AlphaFoldDB" id="A0A0B6ZGW2"/>
<proteinExistence type="predicted"/>
<protein>
    <submittedName>
        <fullName evidence="1">Uncharacterized protein</fullName>
    </submittedName>
</protein>
<sequence length="51" mass="6089">RWYKKICSHINPEKACMLWRSLNNCVVKVYISEATFDEQAIELCDRLHYLG</sequence>
<reference evidence="1" key="1">
    <citation type="submission" date="2014-12" db="EMBL/GenBank/DDBJ databases">
        <title>Insight into the proteome of Arion vulgaris.</title>
        <authorList>
            <person name="Aradska J."/>
            <person name="Bulat T."/>
            <person name="Smidak R."/>
            <person name="Sarate P."/>
            <person name="Gangsoo J."/>
            <person name="Sialana F."/>
            <person name="Bilban M."/>
            <person name="Lubec G."/>
        </authorList>
    </citation>
    <scope>NUCLEOTIDE SEQUENCE</scope>
    <source>
        <tissue evidence="1">Skin</tissue>
    </source>
</reference>
<evidence type="ECO:0000313" key="1">
    <source>
        <dbReference type="EMBL" id="CEK67803.1"/>
    </source>
</evidence>
<organism evidence="1">
    <name type="scientific">Arion vulgaris</name>
    <dbReference type="NCBI Taxonomy" id="1028688"/>
    <lineage>
        <taxon>Eukaryota</taxon>
        <taxon>Metazoa</taxon>
        <taxon>Spiralia</taxon>
        <taxon>Lophotrochozoa</taxon>
        <taxon>Mollusca</taxon>
        <taxon>Gastropoda</taxon>
        <taxon>Heterobranchia</taxon>
        <taxon>Euthyneura</taxon>
        <taxon>Panpulmonata</taxon>
        <taxon>Eupulmonata</taxon>
        <taxon>Stylommatophora</taxon>
        <taxon>Helicina</taxon>
        <taxon>Arionoidea</taxon>
        <taxon>Arionidae</taxon>
        <taxon>Arion</taxon>
    </lineage>
</organism>
<name>A0A0B6ZGW2_9EUPU</name>
<feature type="non-terminal residue" evidence="1">
    <location>
        <position position="1"/>
    </location>
</feature>
<accession>A0A0B6ZGW2</accession>
<dbReference type="EMBL" id="HACG01020938">
    <property type="protein sequence ID" value="CEK67803.1"/>
    <property type="molecule type" value="Transcribed_RNA"/>
</dbReference>